<dbReference type="GO" id="GO:0005680">
    <property type="term" value="C:anaphase-promoting complex"/>
    <property type="evidence" value="ECO:0007669"/>
    <property type="project" value="TreeGrafter"/>
</dbReference>
<proteinExistence type="inferred from homology"/>
<dbReference type="GO" id="GO:0031145">
    <property type="term" value="P:anaphase-promoting complex-dependent catabolic process"/>
    <property type="evidence" value="ECO:0007669"/>
    <property type="project" value="TreeGrafter"/>
</dbReference>
<dbReference type="GO" id="GO:1990757">
    <property type="term" value="F:ubiquitin ligase activator activity"/>
    <property type="evidence" value="ECO:0007669"/>
    <property type="project" value="TreeGrafter"/>
</dbReference>
<evidence type="ECO:0000256" key="6">
    <source>
        <dbReference type="PROSITE-ProRule" id="PRU00221"/>
    </source>
</evidence>
<dbReference type="InterPro" id="IPR019775">
    <property type="entry name" value="WD40_repeat_CS"/>
</dbReference>
<evidence type="ECO:0000313" key="8">
    <source>
        <dbReference type="EMBL" id="KAK9816252.1"/>
    </source>
</evidence>
<dbReference type="Gene3D" id="2.130.10.10">
    <property type="entry name" value="YVTN repeat-like/Quinoprotein amine dehydrogenase"/>
    <property type="match status" value="1"/>
</dbReference>
<dbReference type="AlphaFoldDB" id="A0AAW1Q7G8"/>
<evidence type="ECO:0000256" key="4">
    <source>
        <dbReference type="ARBA" id="ARBA00022776"/>
    </source>
</evidence>
<comment type="similarity">
    <text evidence="1">Belongs to the WD repeat CDC20/Fizzy family.</text>
</comment>
<feature type="domain" description="CDC20/Fizzy WD40" evidence="7">
    <location>
        <begin position="90"/>
        <end position="380"/>
    </location>
</feature>
<keyword evidence="4" id="KW-0498">Mitosis</keyword>
<evidence type="ECO:0000256" key="3">
    <source>
        <dbReference type="ARBA" id="ARBA00022737"/>
    </source>
</evidence>
<accession>A0AAW1Q7G8</accession>
<keyword evidence="2 6" id="KW-0853">WD repeat</keyword>
<protein>
    <recommendedName>
        <fullName evidence="7">CDC20/Fizzy WD40 domain-containing protein</fullName>
    </recommendedName>
</protein>
<dbReference type="SMART" id="SM00320">
    <property type="entry name" value="WD40"/>
    <property type="match status" value="6"/>
</dbReference>
<keyword evidence="4" id="KW-0132">Cell division</keyword>
<dbReference type="InterPro" id="IPR001680">
    <property type="entry name" value="WD40_rpt"/>
</dbReference>
<keyword evidence="5" id="KW-0131">Cell cycle</keyword>
<evidence type="ECO:0000259" key="7">
    <source>
        <dbReference type="Pfam" id="PF24807"/>
    </source>
</evidence>
<dbReference type="PROSITE" id="PS50294">
    <property type="entry name" value="WD_REPEATS_REGION"/>
    <property type="match status" value="1"/>
</dbReference>
<dbReference type="PANTHER" id="PTHR19918">
    <property type="entry name" value="CELL DIVISION CYCLE 20 CDC20 FIZZY -RELATED"/>
    <property type="match status" value="1"/>
</dbReference>
<dbReference type="SUPFAM" id="SSF50978">
    <property type="entry name" value="WD40 repeat-like"/>
    <property type="match status" value="1"/>
</dbReference>
<organism evidence="8 9">
    <name type="scientific">Apatococcus lobatus</name>
    <dbReference type="NCBI Taxonomy" id="904363"/>
    <lineage>
        <taxon>Eukaryota</taxon>
        <taxon>Viridiplantae</taxon>
        <taxon>Chlorophyta</taxon>
        <taxon>core chlorophytes</taxon>
        <taxon>Trebouxiophyceae</taxon>
        <taxon>Chlorellales</taxon>
        <taxon>Chlorellaceae</taxon>
        <taxon>Apatococcus</taxon>
    </lineage>
</organism>
<dbReference type="PROSITE" id="PS50082">
    <property type="entry name" value="WD_REPEATS_2"/>
    <property type="match status" value="2"/>
</dbReference>
<dbReference type="PROSITE" id="PS00678">
    <property type="entry name" value="WD_REPEATS_1"/>
    <property type="match status" value="2"/>
</dbReference>
<dbReference type="PANTHER" id="PTHR19918:SF1">
    <property type="entry name" value="FIZZY-RELATED PROTEIN HOMOLOG"/>
    <property type="match status" value="1"/>
</dbReference>
<sequence length="404" mass="44517">MPHTFAHPKFRDRFLPVIHQPQAYGHLEAKLGVCSYQTSLAKECLGLQASVLSYKEESGRLPLSTSRACQRSRATAAASKRILKKPLKILDAPGITDDFYSNILDWSTTDWAAVGLHQGVWLWHSKTGRVTRLYESYRDECVMSVACSNAGKKVAAGFVSGVVRLFDSNTLQETRVFQGHSYATTALAFSGNLLASGAKDSKILLRDVRCPAHFVACFTAHRSAICGLKWSHEVDPKLASGGNDNRVFIFKPGYCEPYRQLPIHRSAIKALAWSPHHHSQLVTGAGTRDKSIRLWNVSTGALIKIVETSSQVCNLTWSKSCNEVVSTHGFTDNTLQVWKCPSLTQVACTVAHPARVLHLVLSPCGRLVMTGAGDQTLRLWDIFPSDRASFANGRLLNLTGDQLR</sequence>
<dbReference type="EMBL" id="JALJOS010000083">
    <property type="protein sequence ID" value="KAK9816252.1"/>
    <property type="molecule type" value="Genomic_DNA"/>
</dbReference>
<feature type="repeat" description="WD" evidence="6">
    <location>
        <begin position="349"/>
        <end position="382"/>
    </location>
</feature>
<gene>
    <name evidence="8" type="ORF">WJX74_002378</name>
</gene>
<dbReference type="GO" id="GO:0010997">
    <property type="term" value="F:anaphase-promoting complex binding"/>
    <property type="evidence" value="ECO:0007669"/>
    <property type="project" value="InterPro"/>
</dbReference>
<evidence type="ECO:0000256" key="2">
    <source>
        <dbReference type="ARBA" id="ARBA00022574"/>
    </source>
</evidence>
<keyword evidence="3" id="KW-0677">Repeat</keyword>
<dbReference type="InterPro" id="IPR036322">
    <property type="entry name" value="WD40_repeat_dom_sf"/>
</dbReference>
<dbReference type="Pfam" id="PF24807">
    <property type="entry name" value="WD40_CDC20-Fz"/>
    <property type="match status" value="1"/>
</dbReference>
<reference evidence="8 9" key="1">
    <citation type="journal article" date="2024" name="Nat. Commun.">
        <title>Phylogenomics reveals the evolutionary origins of lichenization in chlorophyte algae.</title>
        <authorList>
            <person name="Puginier C."/>
            <person name="Libourel C."/>
            <person name="Otte J."/>
            <person name="Skaloud P."/>
            <person name="Haon M."/>
            <person name="Grisel S."/>
            <person name="Petersen M."/>
            <person name="Berrin J.G."/>
            <person name="Delaux P.M."/>
            <person name="Dal Grande F."/>
            <person name="Keller J."/>
        </authorList>
    </citation>
    <scope>NUCLEOTIDE SEQUENCE [LARGE SCALE GENOMIC DNA]</scope>
    <source>
        <strain evidence="8 9">SAG 2145</strain>
    </source>
</reference>
<dbReference type="GO" id="GO:1905786">
    <property type="term" value="P:positive regulation of anaphase-promoting complex-dependent catabolic process"/>
    <property type="evidence" value="ECO:0007669"/>
    <property type="project" value="TreeGrafter"/>
</dbReference>
<dbReference type="InterPro" id="IPR033010">
    <property type="entry name" value="Cdc20/Fizzy"/>
</dbReference>
<feature type="repeat" description="WD" evidence="6">
    <location>
        <begin position="261"/>
        <end position="305"/>
    </location>
</feature>
<comment type="caution">
    <text evidence="8">The sequence shown here is derived from an EMBL/GenBank/DDBJ whole genome shotgun (WGS) entry which is preliminary data.</text>
</comment>
<dbReference type="Proteomes" id="UP001438707">
    <property type="component" value="Unassembled WGS sequence"/>
</dbReference>
<dbReference type="InterPro" id="IPR015943">
    <property type="entry name" value="WD40/YVTN_repeat-like_dom_sf"/>
</dbReference>
<dbReference type="InterPro" id="IPR056150">
    <property type="entry name" value="WD40_CDC20-Fz"/>
</dbReference>
<name>A0AAW1Q7G8_9CHLO</name>
<evidence type="ECO:0000256" key="1">
    <source>
        <dbReference type="ARBA" id="ARBA00006445"/>
    </source>
</evidence>
<keyword evidence="9" id="KW-1185">Reference proteome</keyword>
<evidence type="ECO:0000256" key="5">
    <source>
        <dbReference type="ARBA" id="ARBA00023306"/>
    </source>
</evidence>
<evidence type="ECO:0000313" key="9">
    <source>
        <dbReference type="Proteomes" id="UP001438707"/>
    </source>
</evidence>